<proteinExistence type="inferred from homology"/>
<dbReference type="PANTHER" id="PTHR30419">
    <property type="entry name" value="HTH-TYPE TRANSCRIPTIONAL REGULATOR YBHD"/>
    <property type="match status" value="1"/>
</dbReference>
<evidence type="ECO:0000313" key="7">
    <source>
        <dbReference type="Proteomes" id="UP000809081"/>
    </source>
</evidence>
<evidence type="ECO:0000256" key="4">
    <source>
        <dbReference type="ARBA" id="ARBA00023163"/>
    </source>
</evidence>
<evidence type="ECO:0000256" key="2">
    <source>
        <dbReference type="ARBA" id="ARBA00023015"/>
    </source>
</evidence>
<dbReference type="Gene3D" id="1.10.10.10">
    <property type="entry name" value="Winged helix-like DNA-binding domain superfamily/Winged helix DNA-binding domain"/>
    <property type="match status" value="1"/>
</dbReference>
<feature type="domain" description="HTH lysR-type" evidence="5">
    <location>
        <begin position="1"/>
        <end position="60"/>
    </location>
</feature>
<protein>
    <submittedName>
        <fullName evidence="6">DNA-binding transcriptional LysR family regulator</fullName>
    </submittedName>
</protein>
<keyword evidence="7" id="KW-1185">Reference proteome</keyword>
<dbReference type="PROSITE" id="PS50931">
    <property type="entry name" value="HTH_LYSR"/>
    <property type="match status" value="1"/>
</dbReference>
<gene>
    <name evidence="6" type="ORF">JOC31_000491</name>
</gene>
<keyword evidence="4" id="KW-0804">Transcription</keyword>
<evidence type="ECO:0000313" key="6">
    <source>
        <dbReference type="EMBL" id="MBM7635690.1"/>
    </source>
</evidence>
<dbReference type="Gene3D" id="3.40.190.290">
    <property type="match status" value="1"/>
</dbReference>
<evidence type="ECO:0000259" key="5">
    <source>
        <dbReference type="PROSITE" id="PS50931"/>
    </source>
</evidence>
<accession>A0ABS2PJT0</accession>
<dbReference type="Pfam" id="PF00126">
    <property type="entry name" value="HTH_1"/>
    <property type="match status" value="1"/>
</dbReference>
<dbReference type="Proteomes" id="UP000809081">
    <property type="component" value="Unassembled WGS sequence"/>
</dbReference>
<reference evidence="6 7" key="1">
    <citation type="submission" date="2021-01" db="EMBL/GenBank/DDBJ databases">
        <title>Genomic Encyclopedia of Type Strains, Phase IV (KMG-IV): sequencing the most valuable type-strain genomes for metagenomic binning, comparative biology and taxonomic classification.</title>
        <authorList>
            <person name="Goeker M."/>
        </authorList>
    </citation>
    <scope>NUCLEOTIDE SEQUENCE [LARGE SCALE GENOMIC DNA]</scope>
    <source>
        <strain evidence="6 7">DSM 27513</strain>
    </source>
</reference>
<dbReference type="SUPFAM" id="SSF53850">
    <property type="entry name" value="Periplasmic binding protein-like II"/>
    <property type="match status" value="1"/>
</dbReference>
<dbReference type="InterPro" id="IPR036388">
    <property type="entry name" value="WH-like_DNA-bd_sf"/>
</dbReference>
<dbReference type="InterPro" id="IPR000847">
    <property type="entry name" value="LysR_HTH_N"/>
</dbReference>
<evidence type="ECO:0000256" key="1">
    <source>
        <dbReference type="ARBA" id="ARBA00009437"/>
    </source>
</evidence>
<dbReference type="GO" id="GO:0003677">
    <property type="term" value="F:DNA binding"/>
    <property type="evidence" value="ECO:0007669"/>
    <property type="project" value="UniProtKB-KW"/>
</dbReference>
<sequence length="306" mass="35313">MNLKDFEYFFQLSQLNSYTAVAQHFGVSQPTITYAIKRLEEQFNTSLIIKDPSHRTVVLTHEGLILATHIEHILMELSVTRKEIQRASQKITTIGFPPIIRARIISKLLTKHKDISFLRQFNLHTEGSKSLLQELIQGEIDFSFIGSRTALSHPDLTIVPLYKREFYIIVSEKHPLAKRKEISFKDILNEDFIMLNSGHTHSDVFNHLNARYHNQARVIFELNEVSLVGQLVKENIGITLLTDFVLFTDTDGLVKIPFIEQEKQYFHVSYAYPTHAILNQDIQQLISLLTDIKDETISETQSTTEF</sequence>
<evidence type="ECO:0000256" key="3">
    <source>
        <dbReference type="ARBA" id="ARBA00023125"/>
    </source>
</evidence>
<dbReference type="InterPro" id="IPR005119">
    <property type="entry name" value="LysR_subst-bd"/>
</dbReference>
<dbReference type="EMBL" id="JAFBEI010000007">
    <property type="protein sequence ID" value="MBM7635690.1"/>
    <property type="molecule type" value="Genomic_DNA"/>
</dbReference>
<comment type="caution">
    <text evidence="6">The sequence shown here is derived from an EMBL/GenBank/DDBJ whole genome shotgun (WGS) entry which is preliminary data.</text>
</comment>
<organism evidence="6 7">
    <name type="scientific">Streptococcus saliviloxodontae</name>
    <dbReference type="NCBI Taxonomy" id="1349416"/>
    <lineage>
        <taxon>Bacteria</taxon>
        <taxon>Bacillati</taxon>
        <taxon>Bacillota</taxon>
        <taxon>Bacilli</taxon>
        <taxon>Lactobacillales</taxon>
        <taxon>Streptococcaceae</taxon>
        <taxon>Streptococcus</taxon>
    </lineage>
</organism>
<keyword evidence="3 6" id="KW-0238">DNA-binding</keyword>
<dbReference type="InterPro" id="IPR036390">
    <property type="entry name" value="WH_DNA-bd_sf"/>
</dbReference>
<comment type="similarity">
    <text evidence="1">Belongs to the LysR transcriptional regulatory family.</text>
</comment>
<dbReference type="SUPFAM" id="SSF46785">
    <property type="entry name" value="Winged helix' DNA-binding domain"/>
    <property type="match status" value="1"/>
</dbReference>
<dbReference type="RefSeq" id="WP_205016623.1">
    <property type="nucleotide sequence ID" value="NZ_JAFBEI010000007.1"/>
</dbReference>
<name>A0ABS2PJT0_9STRE</name>
<keyword evidence="2" id="KW-0805">Transcription regulation</keyword>
<dbReference type="Pfam" id="PF03466">
    <property type="entry name" value="LysR_substrate"/>
    <property type="match status" value="1"/>
</dbReference>
<dbReference type="InterPro" id="IPR050950">
    <property type="entry name" value="HTH-type_LysR_regulators"/>
</dbReference>